<name>A0A8D8W341_9HEMI</name>
<dbReference type="EMBL" id="HBUF01125425">
    <property type="protein sequence ID" value="CAG6643084.1"/>
    <property type="molecule type" value="Transcribed_RNA"/>
</dbReference>
<protein>
    <submittedName>
        <fullName evidence="1">Uncharacterized protein</fullName>
    </submittedName>
</protein>
<evidence type="ECO:0000313" key="1">
    <source>
        <dbReference type="EMBL" id="CAG6643084.1"/>
    </source>
</evidence>
<reference evidence="1" key="1">
    <citation type="submission" date="2021-05" db="EMBL/GenBank/DDBJ databases">
        <authorList>
            <person name="Alioto T."/>
            <person name="Alioto T."/>
            <person name="Gomez Garrido J."/>
        </authorList>
    </citation>
    <scope>NUCLEOTIDE SEQUENCE</scope>
</reference>
<accession>A0A8D8W341</accession>
<organism evidence="1">
    <name type="scientific">Cacopsylla melanoneura</name>
    <dbReference type="NCBI Taxonomy" id="428564"/>
    <lineage>
        <taxon>Eukaryota</taxon>
        <taxon>Metazoa</taxon>
        <taxon>Ecdysozoa</taxon>
        <taxon>Arthropoda</taxon>
        <taxon>Hexapoda</taxon>
        <taxon>Insecta</taxon>
        <taxon>Pterygota</taxon>
        <taxon>Neoptera</taxon>
        <taxon>Paraneoptera</taxon>
        <taxon>Hemiptera</taxon>
        <taxon>Sternorrhyncha</taxon>
        <taxon>Psylloidea</taxon>
        <taxon>Psyllidae</taxon>
        <taxon>Psyllinae</taxon>
        <taxon>Cacopsylla</taxon>
    </lineage>
</organism>
<dbReference type="AlphaFoldDB" id="A0A8D8W341"/>
<sequence>MWVNTKLPRTIHDIIYLCPYCPYHADVFNMHALIICMLSKFYQNRTCRSCNTYRRSGSSEIPWGLKPKFPTNFMKLGGYKEFPRERPTDSKPKNNASIPWLRFSEAKHMKYTSMYRSIYINLKDYIISLIKNIISPMDKLVESV</sequence>
<proteinExistence type="predicted"/>